<keyword evidence="1" id="KW-0175">Coiled coil</keyword>
<organism evidence="3 4">
    <name type="scientific">Candidatus Gottesmanbacteria bacterium GW2011_GWB1_43_11</name>
    <dbReference type="NCBI Taxonomy" id="1618446"/>
    <lineage>
        <taxon>Bacteria</taxon>
        <taxon>Candidatus Gottesmaniibacteriota</taxon>
    </lineage>
</organism>
<protein>
    <submittedName>
        <fullName evidence="3">Uncharacterized protein</fullName>
    </submittedName>
</protein>
<dbReference type="STRING" id="1618446.UV61_C0008G0060"/>
<gene>
    <name evidence="3" type="ORF">UV61_C0008G0060</name>
</gene>
<name>A0A0G1CM93_9BACT</name>
<feature type="compositionally biased region" description="Polar residues" evidence="2">
    <location>
        <begin position="34"/>
        <end position="44"/>
    </location>
</feature>
<feature type="coiled-coil region" evidence="1">
    <location>
        <begin position="102"/>
        <end position="129"/>
    </location>
</feature>
<comment type="caution">
    <text evidence="3">The sequence shown here is derived from an EMBL/GenBank/DDBJ whole genome shotgun (WGS) entry which is preliminary data.</text>
</comment>
<proteinExistence type="predicted"/>
<accession>A0A0G1CM93</accession>
<sequence>MADGIAKGIGEQLGELGKQIVTEVANVPAKITGLDSTGTNETTGQGAGAAKPVSGQKTSASKPMQRAISEIAQKDEIEKQKRLFETRQLLKQFSQPQASEQSIKEKLELEELEKQKKEIAAEKKKARAILPKLWSKPKSGNLYGIKAKAFGGEVGKNVKAQ</sequence>
<evidence type="ECO:0000256" key="1">
    <source>
        <dbReference type="SAM" id="Coils"/>
    </source>
</evidence>
<evidence type="ECO:0000313" key="4">
    <source>
        <dbReference type="Proteomes" id="UP000034050"/>
    </source>
</evidence>
<dbReference type="EMBL" id="LCFD01000008">
    <property type="protein sequence ID" value="KKS86607.1"/>
    <property type="molecule type" value="Genomic_DNA"/>
</dbReference>
<evidence type="ECO:0000256" key="2">
    <source>
        <dbReference type="SAM" id="MobiDB-lite"/>
    </source>
</evidence>
<dbReference type="Proteomes" id="UP000034050">
    <property type="component" value="Unassembled WGS sequence"/>
</dbReference>
<evidence type="ECO:0000313" key="3">
    <source>
        <dbReference type="EMBL" id="KKS86607.1"/>
    </source>
</evidence>
<reference evidence="3 4" key="1">
    <citation type="journal article" date="2015" name="Nature">
        <title>rRNA introns, odd ribosomes, and small enigmatic genomes across a large radiation of phyla.</title>
        <authorList>
            <person name="Brown C.T."/>
            <person name="Hug L.A."/>
            <person name="Thomas B.C."/>
            <person name="Sharon I."/>
            <person name="Castelle C.J."/>
            <person name="Singh A."/>
            <person name="Wilkins M.J."/>
            <person name="Williams K.H."/>
            <person name="Banfield J.F."/>
        </authorList>
    </citation>
    <scope>NUCLEOTIDE SEQUENCE [LARGE SCALE GENOMIC DNA]</scope>
</reference>
<dbReference type="AlphaFoldDB" id="A0A0G1CM93"/>
<feature type="region of interest" description="Disordered" evidence="2">
    <location>
        <begin position="32"/>
        <end position="65"/>
    </location>
</feature>